<gene>
    <name evidence="4" type="ORF">PF011_g444</name>
</gene>
<evidence type="ECO:0000256" key="3">
    <source>
        <dbReference type="PROSITE-ProRule" id="PRU00023"/>
    </source>
</evidence>
<dbReference type="AlphaFoldDB" id="A0A6A3MGZ2"/>
<organism evidence="4 5">
    <name type="scientific">Phytophthora fragariae</name>
    <dbReference type="NCBI Taxonomy" id="53985"/>
    <lineage>
        <taxon>Eukaryota</taxon>
        <taxon>Sar</taxon>
        <taxon>Stramenopiles</taxon>
        <taxon>Oomycota</taxon>
        <taxon>Peronosporomycetes</taxon>
        <taxon>Peronosporales</taxon>
        <taxon>Peronosporaceae</taxon>
        <taxon>Phytophthora</taxon>
    </lineage>
</organism>
<sequence>MSLLVKIEDLFTEAAGDGNVKELVSLLEQGARINDTDKEGYAALQVAAKKGRDECVTFLLQEGADVNQRDSDGFSALHEAAFWGHDNVARILLRHGADKTFVNSAQQHWTWRFGMATGLSRTCSLKAIQSSAGFISMLYE</sequence>
<name>A0A6A3MGZ2_9STRA</name>
<dbReference type="PANTHER" id="PTHR24171:SF9">
    <property type="entry name" value="ANKYRIN REPEAT DOMAIN-CONTAINING PROTEIN 39"/>
    <property type="match status" value="1"/>
</dbReference>
<evidence type="ECO:0000313" key="5">
    <source>
        <dbReference type="Proteomes" id="UP000460718"/>
    </source>
</evidence>
<dbReference type="InterPro" id="IPR036770">
    <property type="entry name" value="Ankyrin_rpt-contain_sf"/>
</dbReference>
<evidence type="ECO:0000313" key="4">
    <source>
        <dbReference type="EMBL" id="KAE9030802.1"/>
    </source>
</evidence>
<dbReference type="Gene3D" id="1.25.40.20">
    <property type="entry name" value="Ankyrin repeat-containing domain"/>
    <property type="match status" value="1"/>
</dbReference>
<dbReference type="Proteomes" id="UP000460718">
    <property type="component" value="Unassembled WGS sequence"/>
</dbReference>
<dbReference type="InterPro" id="IPR002110">
    <property type="entry name" value="Ankyrin_rpt"/>
</dbReference>
<keyword evidence="2 3" id="KW-0040">ANK repeat</keyword>
<feature type="repeat" description="ANK" evidence="3">
    <location>
        <begin position="39"/>
        <end position="71"/>
    </location>
</feature>
<feature type="repeat" description="ANK" evidence="3">
    <location>
        <begin position="72"/>
        <end position="104"/>
    </location>
</feature>
<proteinExistence type="predicted"/>
<protein>
    <submittedName>
        <fullName evidence="4">Uncharacterized protein</fullName>
    </submittedName>
</protein>
<evidence type="ECO:0000256" key="2">
    <source>
        <dbReference type="ARBA" id="ARBA00023043"/>
    </source>
</evidence>
<reference evidence="4 5" key="1">
    <citation type="submission" date="2018-09" db="EMBL/GenBank/DDBJ databases">
        <title>Genomic investigation of the strawberry pathogen Phytophthora fragariae indicates pathogenicity is determined by transcriptional variation in three key races.</title>
        <authorList>
            <person name="Adams T.M."/>
            <person name="Armitage A.D."/>
            <person name="Sobczyk M.K."/>
            <person name="Bates H.J."/>
            <person name="Dunwell J.M."/>
            <person name="Nellist C.F."/>
            <person name="Harrison R.J."/>
        </authorList>
    </citation>
    <scope>NUCLEOTIDE SEQUENCE [LARGE SCALE GENOMIC DNA]</scope>
    <source>
        <strain evidence="4 5">SCRP245</strain>
    </source>
</reference>
<dbReference type="PANTHER" id="PTHR24171">
    <property type="entry name" value="ANKYRIN REPEAT DOMAIN-CONTAINING PROTEIN 39-RELATED"/>
    <property type="match status" value="1"/>
</dbReference>
<dbReference type="PROSITE" id="PS50297">
    <property type="entry name" value="ANK_REP_REGION"/>
    <property type="match status" value="2"/>
</dbReference>
<dbReference type="PROSITE" id="PS50088">
    <property type="entry name" value="ANK_REPEAT"/>
    <property type="match status" value="2"/>
</dbReference>
<accession>A0A6A3MGZ2</accession>
<evidence type="ECO:0000256" key="1">
    <source>
        <dbReference type="ARBA" id="ARBA00022737"/>
    </source>
</evidence>
<dbReference type="SMART" id="SM00248">
    <property type="entry name" value="ANK"/>
    <property type="match status" value="2"/>
</dbReference>
<comment type="caution">
    <text evidence="4">The sequence shown here is derived from an EMBL/GenBank/DDBJ whole genome shotgun (WGS) entry which is preliminary data.</text>
</comment>
<dbReference type="Pfam" id="PF12796">
    <property type="entry name" value="Ank_2"/>
    <property type="match status" value="1"/>
</dbReference>
<dbReference type="SUPFAM" id="SSF48403">
    <property type="entry name" value="Ankyrin repeat"/>
    <property type="match status" value="1"/>
</dbReference>
<dbReference type="EMBL" id="QXFW01000010">
    <property type="protein sequence ID" value="KAE9030802.1"/>
    <property type="molecule type" value="Genomic_DNA"/>
</dbReference>
<keyword evidence="1" id="KW-0677">Repeat</keyword>